<dbReference type="PIRSF" id="PIRSF000105">
    <property type="entry name" value="HCDH"/>
    <property type="match status" value="1"/>
</dbReference>
<dbReference type="RefSeq" id="WP_380079220.1">
    <property type="nucleotide sequence ID" value="NZ_JBHRZF010000163.1"/>
</dbReference>
<comment type="caution">
    <text evidence="9">The sequence shown here is derived from an EMBL/GenBank/DDBJ whole genome shotgun (WGS) entry which is preliminary data.</text>
</comment>
<dbReference type="EMBL" id="JBHRZF010000163">
    <property type="protein sequence ID" value="MFC3861884.1"/>
    <property type="molecule type" value="Genomic_DNA"/>
</dbReference>
<keyword evidence="5" id="KW-0443">Lipid metabolism</keyword>
<evidence type="ECO:0000256" key="1">
    <source>
        <dbReference type="ARBA" id="ARBA00005005"/>
    </source>
</evidence>
<evidence type="ECO:0000256" key="4">
    <source>
        <dbReference type="ARBA" id="ARBA00023027"/>
    </source>
</evidence>
<dbReference type="InterPro" id="IPR008927">
    <property type="entry name" value="6-PGluconate_DH-like_C_sf"/>
</dbReference>
<dbReference type="InterPro" id="IPR006108">
    <property type="entry name" value="3HC_DH_C"/>
</dbReference>
<dbReference type="InterPro" id="IPR013328">
    <property type="entry name" value="6PGD_dom2"/>
</dbReference>
<keyword evidence="2" id="KW-0276">Fatty acid metabolism</keyword>
<dbReference type="SUPFAM" id="SSF51735">
    <property type="entry name" value="NAD(P)-binding Rossmann-fold domains"/>
    <property type="match status" value="1"/>
</dbReference>
<protein>
    <submittedName>
        <fullName evidence="9">3-hydroxyacyl-CoA dehydrogenase</fullName>
        <ecNumber evidence="9">1.1.1.35</ecNumber>
    </submittedName>
</protein>
<evidence type="ECO:0000259" key="8">
    <source>
        <dbReference type="Pfam" id="PF02737"/>
    </source>
</evidence>
<evidence type="ECO:0000256" key="6">
    <source>
        <dbReference type="ARBA" id="ARBA00049556"/>
    </source>
</evidence>
<dbReference type="Pfam" id="PF02737">
    <property type="entry name" value="3HCDH_N"/>
    <property type="match status" value="1"/>
</dbReference>
<dbReference type="InterPro" id="IPR036291">
    <property type="entry name" value="NAD(P)-bd_dom_sf"/>
</dbReference>
<keyword evidence="4" id="KW-0520">NAD</keyword>
<comment type="catalytic activity">
    <reaction evidence="6">
        <text>a (3S)-3-hydroxyacyl-CoA + NAD(+) = a 3-oxoacyl-CoA + NADH + H(+)</text>
        <dbReference type="Rhea" id="RHEA:22432"/>
        <dbReference type="ChEBI" id="CHEBI:15378"/>
        <dbReference type="ChEBI" id="CHEBI:57318"/>
        <dbReference type="ChEBI" id="CHEBI:57540"/>
        <dbReference type="ChEBI" id="CHEBI:57945"/>
        <dbReference type="ChEBI" id="CHEBI:90726"/>
        <dbReference type="EC" id="1.1.1.35"/>
    </reaction>
</comment>
<keyword evidence="10" id="KW-1185">Reference proteome</keyword>
<keyword evidence="3 9" id="KW-0560">Oxidoreductase</keyword>
<dbReference type="GO" id="GO:0003857">
    <property type="term" value="F:(3S)-3-hydroxyacyl-CoA dehydrogenase (NAD+) activity"/>
    <property type="evidence" value="ECO:0007669"/>
    <property type="project" value="UniProtKB-EC"/>
</dbReference>
<dbReference type="InterPro" id="IPR006176">
    <property type="entry name" value="3-OHacyl-CoA_DH_NAD-bd"/>
</dbReference>
<dbReference type="PANTHER" id="PTHR43561">
    <property type="match status" value="1"/>
</dbReference>
<dbReference type="Proteomes" id="UP001595748">
    <property type="component" value="Unassembled WGS sequence"/>
</dbReference>
<dbReference type="InterPro" id="IPR052242">
    <property type="entry name" value="Mito_3-hydroxyacyl-CoA_DH"/>
</dbReference>
<dbReference type="EC" id="1.1.1.35" evidence="9"/>
<dbReference type="Gene3D" id="3.40.50.720">
    <property type="entry name" value="NAD(P)-binding Rossmann-like Domain"/>
    <property type="match status" value="1"/>
</dbReference>
<evidence type="ECO:0000313" key="10">
    <source>
        <dbReference type="Proteomes" id="UP001595748"/>
    </source>
</evidence>
<feature type="domain" description="3-hydroxyacyl-CoA dehydrogenase NAD binding" evidence="8">
    <location>
        <begin position="5"/>
        <end position="182"/>
    </location>
</feature>
<dbReference type="Pfam" id="PF00725">
    <property type="entry name" value="3HCDH"/>
    <property type="match status" value="1"/>
</dbReference>
<dbReference type="NCBIfam" id="NF006143">
    <property type="entry name" value="PRK08293.1"/>
    <property type="match status" value="1"/>
</dbReference>
<name>A0ABV8A911_9DEIO</name>
<proteinExistence type="predicted"/>
<dbReference type="SUPFAM" id="SSF48179">
    <property type="entry name" value="6-phosphogluconate dehydrogenase C-terminal domain-like"/>
    <property type="match status" value="1"/>
</dbReference>
<feature type="domain" description="3-hydroxyacyl-CoA dehydrogenase C-terminal" evidence="7">
    <location>
        <begin position="188"/>
        <end position="284"/>
    </location>
</feature>
<dbReference type="PANTHER" id="PTHR43561:SF3">
    <property type="entry name" value="HYDROXYACYL-COENZYME A DEHYDROGENASE, MITOCHONDRIAL"/>
    <property type="match status" value="1"/>
</dbReference>
<dbReference type="InterPro" id="IPR022694">
    <property type="entry name" value="3-OHacyl-CoA_DH"/>
</dbReference>
<gene>
    <name evidence="9" type="ORF">ACFOPQ_14040</name>
</gene>
<evidence type="ECO:0000313" key="9">
    <source>
        <dbReference type="EMBL" id="MFC3861884.1"/>
    </source>
</evidence>
<evidence type="ECO:0000256" key="3">
    <source>
        <dbReference type="ARBA" id="ARBA00023002"/>
    </source>
</evidence>
<reference evidence="10" key="1">
    <citation type="journal article" date="2019" name="Int. J. Syst. Evol. Microbiol.">
        <title>The Global Catalogue of Microorganisms (GCM) 10K type strain sequencing project: providing services to taxonomists for standard genome sequencing and annotation.</title>
        <authorList>
            <consortium name="The Broad Institute Genomics Platform"/>
            <consortium name="The Broad Institute Genome Sequencing Center for Infectious Disease"/>
            <person name="Wu L."/>
            <person name="Ma J."/>
        </authorList>
    </citation>
    <scope>NUCLEOTIDE SEQUENCE [LARGE SCALE GENOMIC DNA]</scope>
    <source>
        <strain evidence="10">CCTCC AB 2013263</strain>
    </source>
</reference>
<accession>A0ABV8A911</accession>
<evidence type="ECO:0000259" key="7">
    <source>
        <dbReference type="Pfam" id="PF00725"/>
    </source>
</evidence>
<evidence type="ECO:0000256" key="2">
    <source>
        <dbReference type="ARBA" id="ARBA00022832"/>
    </source>
</evidence>
<comment type="pathway">
    <text evidence="1">Lipid metabolism; fatty acid beta-oxidation.</text>
</comment>
<organism evidence="9 10">
    <name type="scientific">Deinococcus antarcticus</name>
    <dbReference type="NCBI Taxonomy" id="1298767"/>
    <lineage>
        <taxon>Bacteria</taxon>
        <taxon>Thermotogati</taxon>
        <taxon>Deinococcota</taxon>
        <taxon>Deinococci</taxon>
        <taxon>Deinococcales</taxon>
        <taxon>Deinococcaceae</taxon>
        <taxon>Deinococcus</taxon>
    </lineage>
</organism>
<evidence type="ECO:0000256" key="5">
    <source>
        <dbReference type="ARBA" id="ARBA00023098"/>
    </source>
</evidence>
<sequence length="296" mass="32561">MNIKTVTVCGSGVLGSQIAFQTAFHGFDVRVYDLNDELIGKAKATLSGLQTPYQQDLHATSADTQAALNRIRFFTDLTQAVRGSDLVIEAIPEVLDIKQRFYSELGKVADAHTIFATNSSTLLPSAMMDFTGRPERFLALHFANRIWRQNTAEIMRTARTDDAVFEEVIQFARDIGMAALPIHKEQPGYILNTLLVPLLGAALELVVGGVADPHTVDKTWMVGTSAPIGPFGMLDVIGLTTPYNINRNAAEAFPRRAAVAQYLKENFIDQGKLGVATSEGFYRYPNPAYQNEDFLT</sequence>
<dbReference type="Gene3D" id="1.10.1040.10">
    <property type="entry name" value="N-(1-d-carboxylethyl)-l-norvaline Dehydrogenase, domain 2"/>
    <property type="match status" value="1"/>
</dbReference>